<organism evidence="8 9">
    <name type="scientific">Candidatus Alistipes intestinigallinarum</name>
    <dbReference type="NCBI Taxonomy" id="2838440"/>
    <lineage>
        <taxon>Bacteria</taxon>
        <taxon>Pseudomonadati</taxon>
        <taxon>Bacteroidota</taxon>
        <taxon>Bacteroidia</taxon>
        <taxon>Bacteroidales</taxon>
        <taxon>Rikenellaceae</taxon>
        <taxon>Alistipes</taxon>
    </lineage>
</organism>
<evidence type="ECO:0000256" key="2">
    <source>
        <dbReference type="ARBA" id="ARBA00022729"/>
    </source>
</evidence>
<feature type="domain" description="Heparinase II/III-like C-terminal" evidence="7">
    <location>
        <begin position="378"/>
        <end position="645"/>
    </location>
</feature>
<reference evidence="8" key="2">
    <citation type="submission" date="2021-04" db="EMBL/GenBank/DDBJ databases">
        <authorList>
            <person name="Gilroy R."/>
        </authorList>
    </citation>
    <scope>NUCLEOTIDE SEQUENCE</scope>
    <source>
        <strain evidence="8">5134</strain>
    </source>
</reference>
<dbReference type="Proteomes" id="UP000886844">
    <property type="component" value="Unassembled WGS sequence"/>
</dbReference>
<dbReference type="Pfam" id="PF07940">
    <property type="entry name" value="Hepar_II_III_C"/>
    <property type="match status" value="1"/>
</dbReference>
<evidence type="ECO:0000256" key="1">
    <source>
        <dbReference type="ARBA" id="ARBA00004418"/>
    </source>
</evidence>
<keyword evidence="4 8" id="KW-0456">Lyase</keyword>
<gene>
    <name evidence="8" type="ORF">H9828_05515</name>
</gene>
<dbReference type="GO" id="GO:0016829">
    <property type="term" value="F:lyase activity"/>
    <property type="evidence" value="ECO:0007669"/>
    <property type="project" value="UniProtKB-KW"/>
</dbReference>
<sequence length="734" mass="82541">MKKLLFTLFASMMALGAWAAHPSLLLTAEGVAEMREARGKVPTFDAAMARTLSGADAALAAEIEVPQPRDGGGGYTHERHKLNYYEMVDCGIAWQVTGQEKYARRVADMLKAYADLYPTLGFHPVTLSKTPGRIFWQTLNESVWLVHTSMAYDCVYDYMTAEERAYVERNLFRPMADFLMNGMEGNRGNNKVFNKMHNHATWATSAVGMIGMAMGDEELVRKALYGSDETGKHGGFIQQLDYLFSPDGYFTEGAYYQRYAIWPFMVFAQCIDHNRPDLKIFEYRDGILLKAVSTLLQLAYDGRFMRFNDALLKGYDAQELVYAVNIAYNADPSNKTLLDVAARYQDWVLPTDAGFAVARDIARGEAEPLTFHSALYRDGRNGDEGGVAVIRSTDPALNSAVSFKATAHGLSHGHYDKLTFAYYDNGNEVLCDYGAARWLNIEAKYKGHYTHENKSFAMQTVAHNTLVVDERSHFDGDYDESMKYHSDIWFTDFSRKGVQIVSAKERHAAPGVAMHRTVAYITTPFLQYPLILDLLRAESAEEHRYDYPMWYGGHLVSLNFPYEKATTTMSALGTANGYQHLWRQAWGHNGESATTTFTWIVGDRFYSLSTATTPATEMVLVESGASDPDFNLRTEKGYIIREQGRKNHTFFSSLETHGTYDLQVEQSANLTSSCEGVRLLVDTPEYTVAVAEYKGGHRVTLCVANASADAKTRHRVETSEGRFEWTGPYDVKMN</sequence>
<dbReference type="PANTHER" id="PTHR39210:SF1">
    <property type="entry name" value="HEPARIN-SULFATE LYASE"/>
    <property type="match status" value="1"/>
</dbReference>
<protein>
    <submittedName>
        <fullName evidence="8">Alginate lyase family protein</fullName>
    </submittedName>
</protein>
<keyword evidence="3" id="KW-0574">Periplasm</keyword>
<evidence type="ECO:0000256" key="5">
    <source>
        <dbReference type="SAM" id="SignalP"/>
    </source>
</evidence>
<dbReference type="EMBL" id="DXDA01000047">
    <property type="protein sequence ID" value="HIY68854.1"/>
    <property type="molecule type" value="Genomic_DNA"/>
</dbReference>
<feature type="signal peptide" evidence="5">
    <location>
        <begin position="1"/>
        <end position="19"/>
    </location>
</feature>
<dbReference type="SUPFAM" id="SSF48230">
    <property type="entry name" value="Chondroitin AC/alginate lyase"/>
    <property type="match status" value="1"/>
</dbReference>
<name>A0A9D2CCD7_9BACT</name>
<dbReference type="InterPro" id="IPR008929">
    <property type="entry name" value="Chondroitin_lyas"/>
</dbReference>
<feature type="domain" description="Alginate lyase" evidence="6">
    <location>
        <begin position="87"/>
        <end position="298"/>
    </location>
</feature>
<comment type="caution">
    <text evidence="8">The sequence shown here is derived from an EMBL/GenBank/DDBJ whole genome shotgun (WGS) entry which is preliminary data.</text>
</comment>
<evidence type="ECO:0000259" key="6">
    <source>
        <dbReference type="Pfam" id="PF05426"/>
    </source>
</evidence>
<dbReference type="AlphaFoldDB" id="A0A9D2CCD7"/>
<dbReference type="GO" id="GO:0042597">
    <property type="term" value="C:periplasmic space"/>
    <property type="evidence" value="ECO:0007669"/>
    <property type="project" value="UniProtKB-SubCell"/>
</dbReference>
<dbReference type="InterPro" id="IPR008397">
    <property type="entry name" value="Alginate_lyase_dom"/>
</dbReference>
<keyword evidence="2 5" id="KW-0732">Signal</keyword>
<reference evidence="8" key="1">
    <citation type="journal article" date="2021" name="PeerJ">
        <title>Extensive microbial diversity within the chicken gut microbiome revealed by metagenomics and culture.</title>
        <authorList>
            <person name="Gilroy R."/>
            <person name="Ravi A."/>
            <person name="Getino M."/>
            <person name="Pursley I."/>
            <person name="Horton D.L."/>
            <person name="Alikhan N.F."/>
            <person name="Baker D."/>
            <person name="Gharbi K."/>
            <person name="Hall N."/>
            <person name="Watson M."/>
            <person name="Adriaenssens E.M."/>
            <person name="Foster-Nyarko E."/>
            <person name="Jarju S."/>
            <person name="Secka A."/>
            <person name="Antonio M."/>
            <person name="Oren A."/>
            <person name="Chaudhuri R.R."/>
            <person name="La Ragione R."/>
            <person name="Hildebrand F."/>
            <person name="Pallen M.J."/>
        </authorList>
    </citation>
    <scope>NUCLEOTIDE SEQUENCE</scope>
    <source>
        <strain evidence="8">5134</strain>
    </source>
</reference>
<comment type="subcellular location">
    <subcellularLocation>
        <location evidence="1">Periplasm</location>
    </subcellularLocation>
</comment>
<feature type="chain" id="PRO_5038876493" evidence="5">
    <location>
        <begin position="20"/>
        <end position="734"/>
    </location>
</feature>
<dbReference type="Gene3D" id="2.70.98.70">
    <property type="match status" value="1"/>
</dbReference>
<evidence type="ECO:0000313" key="9">
    <source>
        <dbReference type="Proteomes" id="UP000886844"/>
    </source>
</evidence>
<dbReference type="InterPro" id="IPR012480">
    <property type="entry name" value="Hepar_II_III_C"/>
</dbReference>
<accession>A0A9D2CCD7</accession>
<evidence type="ECO:0000256" key="3">
    <source>
        <dbReference type="ARBA" id="ARBA00022764"/>
    </source>
</evidence>
<dbReference type="Gene3D" id="1.50.10.100">
    <property type="entry name" value="Chondroitin AC/alginate lyase"/>
    <property type="match status" value="1"/>
</dbReference>
<evidence type="ECO:0000256" key="4">
    <source>
        <dbReference type="ARBA" id="ARBA00023239"/>
    </source>
</evidence>
<dbReference type="Pfam" id="PF05426">
    <property type="entry name" value="Alginate_lyase"/>
    <property type="match status" value="1"/>
</dbReference>
<proteinExistence type="predicted"/>
<dbReference type="PANTHER" id="PTHR39210">
    <property type="entry name" value="HEPARIN-SULFATE LYASE"/>
    <property type="match status" value="1"/>
</dbReference>
<evidence type="ECO:0000259" key="7">
    <source>
        <dbReference type="Pfam" id="PF07940"/>
    </source>
</evidence>
<evidence type="ECO:0000313" key="8">
    <source>
        <dbReference type="EMBL" id="HIY68854.1"/>
    </source>
</evidence>